<dbReference type="InterPro" id="IPR001279">
    <property type="entry name" value="Metallo-B-lactamas"/>
</dbReference>
<organism evidence="9 10">
    <name type="scientific">Powellomyces hirtus</name>
    <dbReference type="NCBI Taxonomy" id="109895"/>
    <lineage>
        <taxon>Eukaryota</taxon>
        <taxon>Fungi</taxon>
        <taxon>Fungi incertae sedis</taxon>
        <taxon>Chytridiomycota</taxon>
        <taxon>Chytridiomycota incertae sedis</taxon>
        <taxon>Chytridiomycetes</taxon>
        <taxon>Spizellomycetales</taxon>
        <taxon>Powellomycetaceae</taxon>
        <taxon>Powellomyces</taxon>
    </lineage>
</organism>
<name>A0A507EGU3_9FUNG</name>
<comment type="cofactor">
    <cofactor evidence="1">
        <name>Zn(2+)</name>
        <dbReference type="ChEBI" id="CHEBI:29105"/>
    </cofactor>
</comment>
<feature type="repeat" description="TPR" evidence="7">
    <location>
        <begin position="101"/>
        <end position="134"/>
    </location>
</feature>
<keyword evidence="6" id="KW-0862">Zinc</keyword>
<dbReference type="InterPro" id="IPR036866">
    <property type="entry name" value="RibonucZ/Hydroxyglut_hydro"/>
</dbReference>
<evidence type="ECO:0000256" key="1">
    <source>
        <dbReference type="ARBA" id="ARBA00001947"/>
    </source>
</evidence>
<dbReference type="SMART" id="SM00028">
    <property type="entry name" value="TPR"/>
    <property type="match status" value="3"/>
</dbReference>
<keyword evidence="5 7" id="KW-0802">TPR repeat</keyword>
<dbReference type="AlphaFoldDB" id="A0A507EGU3"/>
<evidence type="ECO:0000313" key="9">
    <source>
        <dbReference type="EMBL" id="TPX62418.1"/>
    </source>
</evidence>
<feature type="domain" description="Metallo-beta-lactamase" evidence="8">
    <location>
        <begin position="202"/>
        <end position="406"/>
    </location>
</feature>
<keyword evidence="4" id="KW-0378">Hydrolase</keyword>
<accession>A0A507EGU3</accession>
<proteinExistence type="predicted"/>
<dbReference type="PROSITE" id="PS50005">
    <property type="entry name" value="TPR"/>
    <property type="match status" value="1"/>
</dbReference>
<dbReference type="Proteomes" id="UP000318582">
    <property type="component" value="Unassembled WGS sequence"/>
</dbReference>
<sequence length="443" mass="48974">MNAPERLYPAYNADSLANIERAKRKGNEAHMKKQYSTAITEYTKGLSYITMNGAPMAEPVSDPGKLIAQLYSNRSACYLLERKYDKALADGKEAAKHLRWYKPWFRQGEAWLALNEYEKALEAFNEAMKLVGPAAANEPAENVRRGRVAQIQKRITKAKIKMEDRSLGLCLHQLSPGGGDICSSHSFSPVRNLVYSYARKMGNYIYLIENIASKECLLVDACWDIDGILAYAKHEKLKIVGAVVTHYHIDHVGGIPPPPFDIPGVRVDGLAKLLKKLPDASAYVNPADIPGIVKANPEISVDRFISTEDYGTMCLPMSLNGGTKSKPTSQQSGGRTTALQFIHTPGHTPGSQCILVNGNRLLSGDTLFIRSCGRVDFPDSDVMHMYHSLQLKLATLPDDVCIFPGHDYNGEMGLIGDEKREGLLKPLDRETFRKAMADTSADE</sequence>
<dbReference type="GO" id="GO:0016787">
    <property type="term" value="F:hydrolase activity"/>
    <property type="evidence" value="ECO:0007669"/>
    <property type="project" value="UniProtKB-KW"/>
</dbReference>
<dbReference type="InterPro" id="IPR011990">
    <property type="entry name" value="TPR-like_helical_dom_sf"/>
</dbReference>
<evidence type="ECO:0000256" key="7">
    <source>
        <dbReference type="PROSITE-ProRule" id="PRU00339"/>
    </source>
</evidence>
<dbReference type="PANTHER" id="PTHR46233">
    <property type="entry name" value="HYDROXYACYLGLUTATHIONE HYDROLASE GLOC"/>
    <property type="match status" value="1"/>
</dbReference>
<dbReference type="Gene3D" id="1.25.40.10">
    <property type="entry name" value="Tetratricopeptide repeat domain"/>
    <property type="match status" value="1"/>
</dbReference>
<dbReference type="PANTHER" id="PTHR46233:SF3">
    <property type="entry name" value="HYDROXYACYLGLUTATHIONE HYDROLASE GLOC"/>
    <property type="match status" value="1"/>
</dbReference>
<dbReference type="Pfam" id="PF07719">
    <property type="entry name" value="TPR_2"/>
    <property type="match status" value="1"/>
</dbReference>
<keyword evidence="3" id="KW-0677">Repeat</keyword>
<keyword evidence="10" id="KW-1185">Reference proteome</keyword>
<dbReference type="Gene3D" id="3.60.15.10">
    <property type="entry name" value="Ribonuclease Z/Hydroxyacylglutathione hydrolase-like"/>
    <property type="match status" value="1"/>
</dbReference>
<dbReference type="Pfam" id="PF00753">
    <property type="entry name" value="Lactamase_B"/>
    <property type="match status" value="1"/>
</dbReference>
<dbReference type="EMBL" id="QEAQ01000003">
    <property type="protein sequence ID" value="TPX62418.1"/>
    <property type="molecule type" value="Genomic_DNA"/>
</dbReference>
<keyword evidence="2" id="KW-0479">Metal-binding</keyword>
<dbReference type="SUPFAM" id="SSF56281">
    <property type="entry name" value="Metallo-hydrolase/oxidoreductase"/>
    <property type="match status" value="1"/>
</dbReference>
<evidence type="ECO:0000256" key="2">
    <source>
        <dbReference type="ARBA" id="ARBA00022723"/>
    </source>
</evidence>
<evidence type="ECO:0000313" key="10">
    <source>
        <dbReference type="Proteomes" id="UP000318582"/>
    </source>
</evidence>
<comment type="caution">
    <text evidence="9">The sequence shown here is derived from an EMBL/GenBank/DDBJ whole genome shotgun (WGS) entry which is preliminary data.</text>
</comment>
<protein>
    <recommendedName>
        <fullName evidence="8">Metallo-beta-lactamase domain-containing protein</fullName>
    </recommendedName>
</protein>
<evidence type="ECO:0000256" key="4">
    <source>
        <dbReference type="ARBA" id="ARBA00022801"/>
    </source>
</evidence>
<evidence type="ECO:0000256" key="5">
    <source>
        <dbReference type="ARBA" id="ARBA00022803"/>
    </source>
</evidence>
<reference evidence="9 10" key="1">
    <citation type="journal article" date="2019" name="Sci. Rep.">
        <title>Comparative genomics of chytrid fungi reveal insights into the obligate biotrophic and pathogenic lifestyle of Synchytrium endobioticum.</title>
        <authorList>
            <person name="van de Vossenberg B.T.L.H."/>
            <person name="Warris S."/>
            <person name="Nguyen H.D.T."/>
            <person name="van Gent-Pelzer M.P.E."/>
            <person name="Joly D.L."/>
            <person name="van de Geest H.C."/>
            <person name="Bonants P.J.M."/>
            <person name="Smith D.S."/>
            <person name="Levesque C.A."/>
            <person name="van der Lee T.A.J."/>
        </authorList>
    </citation>
    <scope>NUCLEOTIDE SEQUENCE [LARGE SCALE GENOMIC DNA]</scope>
    <source>
        <strain evidence="9 10">CBS 809.83</strain>
    </source>
</reference>
<dbReference type="InterPro" id="IPR013105">
    <property type="entry name" value="TPR_2"/>
</dbReference>
<dbReference type="SMART" id="SM00849">
    <property type="entry name" value="Lactamase_B"/>
    <property type="match status" value="1"/>
</dbReference>
<evidence type="ECO:0000259" key="8">
    <source>
        <dbReference type="SMART" id="SM00849"/>
    </source>
</evidence>
<gene>
    <name evidence="9" type="ORF">PhCBS80983_g00475</name>
</gene>
<evidence type="ECO:0000256" key="3">
    <source>
        <dbReference type="ARBA" id="ARBA00022737"/>
    </source>
</evidence>
<dbReference type="InterPro" id="IPR019734">
    <property type="entry name" value="TPR_rpt"/>
</dbReference>
<dbReference type="InterPro" id="IPR051453">
    <property type="entry name" value="MBL_Glyoxalase_II"/>
</dbReference>
<dbReference type="STRING" id="109895.A0A507EGU3"/>
<dbReference type="GO" id="GO:0046872">
    <property type="term" value="F:metal ion binding"/>
    <property type="evidence" value="ECO:0007669"/>
    <property type="project" value="UniProtKB-KW"/>
</dbReference>
<dbReference type="SUPFAM" id="SSF48452">
    <property type="entry name" value="TPR-like"/>
    <property type="match status" value="1"/>
</dbReference>
<evidence type="ECO:0000256" key="6">
    <source>
        <dbReference type="ARBA" id="ARBA00022833"/>
    </source>
</evidence>